<dbReference type="AlphaFoldDB" id="A0A382SWN5"/>
<sequence>MKKLIQEFEKFLIGEKDASKNTIFA</sequence>
<gene>
    <name evidence="1" type="ORF">METZ01_LOCUS366432</name>
</gene>
<organism evidence="1">
    <name type="scientific">marine metagenome</name>
    <dbReference type="NCBI Taxonomy" id="408172"/>
    <lineage>
        <taxon>unclassified sequences</taxon>
        <taxon>metagenomes</taxon>
        <taxon>ecological metagenomes</taxon>
    </lineage>
</organism>
<reference evidence="1" key="1">
    <citation type="submission" date="2018-05" db="EMBL/GenBank/DDBJ databases">
        <authorList>
            <person name="Lanie J.A."/>
            <person name="Ng W.-L."/>
            <person name="Kazmierczak K.M."/>
            <person name="Andrzejewski T.M."/>
            <person name="Davidsen T.M."/>
            <person name="Wayne K.J."/>
            <person name="Tettelin H."/>
            <person name="Glass J.I."/>
            <person name="Rusch D."/>
            <person name="Podicherti R."/>
            <person name="Tsui H.-C.T."/>
            <person name="Winkler M.E."/>
        </authorList>
    </citation>
    <scope>NUCLEOTIDE SEQUENCE</scope>
</reference>
<evidence type="ECO:0000313" key="1">
    <source>
        <dbReference type="EMBL" id="SVD13578.1"/>
    </source>
</evidence>
<proteinExistence type="predicted"/>
<feature type="non-terminal residue" evidence="1">
    <location>
        <position position="25"/>
    </location>
</feature>
<dbReference type="EMBL" id="UINC01131711">
    <property type="protein sequence ID" value="SVD13578.1"/>
    <property type="molecule type" value="Genomic_DNA"/>
</dbReference>
<name>A0A382SWN5_9ZZZZ</name>
<accession>A0A382SWN5</accession>
<protein>
    <submittedName>
        <fullName evidence="1">Uncharacterized protein</fullName>
    </submittedName>
</protein>